<name>A0AAD7HJU4_9AGAR</name>
<protein>
    <recommendedName>
        <fullName evidence="3">CxC1-like cysteine cluster associated with KDZ transposases domain-containing protein</fullName>
    </recommendedName>
</protein>
<comment type="caution">
    <text evidence="1">The sequence shown here is derived from an EMBL/GenBank/DDBJ whole genome shotgun (WGS) entry which is preliminary data.</text>
</comment>
<accession>A0AAD7HJU4</accession>
<dbReference type="Proteomes" id="UP001215280">
    <property type="component" value="Unassembled WGS sequence"/>
</dbReference>
<sequence length="152" mass="17299">KRAAQWKHWQVEVLPKLLLPFVRILHETKSLHDYAPLKILAKSCGCIGRIFKVAIVRFSAIEDVVLTMCACTPAPVQLINTSAFACAPISFSLAVDLHVLEFMRNLFVHITPNNTALVLALERVLANMGFQLDHKNSLRHRFSNCFMWYSHL</sequence>
<dbReference type="AlphaFoldDB" id="A0AAD7HJU4"/>
<evidence type="ECO:0000313" key="1">
    <source>
        <dbReference type="EMBL" id="KAJ7722263.1"/>
    </source>
</evidence>
<evidence type="ECO:0008006" key="3">
    <source>
        <dbReference type="Google" id="ProtNLM"/>
    </source>
</evidence>
<proteinExistence type="predicted"/>
<gene>
    <name evidence="1" type="ORF">DFH07DRAFT_708532</name>
</gene>
<feature type="non-terminal residue" evidence="1">
    <location>
        <position position="152"/>
    </location>
</feature>
<evidence type="ECO:0000313" key="2">
    <source>
        <dbReference type="Proteomes" id="UP001215280"/>
    </source>
</evidence>
<reference evidence="1" key="1">
    <citation type="submission" date="2023-03" db="EMBL/GenBank/DDBJ databases">
        <title>Massive genome expansion in bonnet fungi (Mycena s.s.) driven by repeated elements and novel gene families across ecological guilds.</title>
        <authorList>
            <consortium name="Lawrence Berkeley National Laboratory"/>
            <person name="Harder C.B."/>
            <person name="Miyauchi S."/>
            <person name="Viragh M."/>
            <person name="Kuo A."/>
            <person name="Thoen E."/>
            <person name="Andreopoulos B."/>
            <person name="Lu D."/>
            <person name="Skrede I."/>
            <person name="Drula E."/>
            <person name="Henrissat B."/>
            <person name="Morin E."/>
            <person name="Kohler A."/>
            <person name="Barry K."/>
            <person name="LaButti K."/>
            <person name="Morin E."/>
            <person name="Salamov A."/>
            <person name="Lipzen A."/>
            <person name="Mereny Z."/>
            <person name="Hegedus B."/>
            <person name="Baldrian P."/>
            <person name="Stursova M."/>
            <person name="Weitz H."/>
            <person name="Taylor A."/>
            <person name="Grigoriev I.V."/>
            <person name="Nagy L.G."/>
            <person name="Martin F."/>
            <person name="Kauserud H."/>
        </authorList>
    </citation>
    <scope>NUCLEOTIDE SEQUENCE</scope>
    <source>
        <strain evidence="1">CBHHK188m</strain>
    </source>
</reference>
<feature type="non-terminal residue" evidence="1">
    <location>
        <position position="1"/>
    </location>
</feature>
<organism evidence="1 2">
    <name type="scientific">Mycena maculata</name>
    <dbReference type="NCBI Taxonomy" id="230809"/>
    <lineage>
        <taxon>Eukaryota</taxon>
        <taxon>Fungi</taxon>
        <taxon>Dikarya</taxon>
        <taxon>Basidiomycota</taxon>
        <taxon>Agaricomycotina</taxon>
        <taxon>Agaricomycetes</taxon>
        <taxon>Agaricomycetidae</taxon>
        <taxon>Agaricales</taxon>
        <taxon>Marasmiineae</taxon>
        <taxon>Mycenaceae</taxon>
        <taxon>Mycena</taxon>
    </lineage>
</organism>
<keyword evidence="2" id="KW-1185">Reference proteome</keyword>
<dbReference type="EMBL" id="JARJLG010000259">
    <property type="protein sequence ID" value="KAJ7722263.1"/>
    <property type="molecule type" value="Genomic_DNA"/>
</dbReference>